<sequence length="495" mass="52449">MTTIEEIDVDADKTAPSLKISNVCKSFGSAKVLADLNLEVRSGEFVGLMGPNGAGKSTLVKILDGVYSATSGTIELGGKPVANIGGQAEVGFIHQDLGLVDDLSVSENLRLGEPPIRLLGPILDHHGENKSAAKSLAAIGLTVPVSTKVGELSPGEKTLVAIARLFSKGARLLFVDEATSTLAPRDAAKVIETLKSIVAQGATVVMVSHKLGEILEATDRVVLLLDGRIAADKPTNGLGRAGLVRLLAQHEHDVVESADSTDHRDDNGPGEVVLTLRDAVWQHVGPVNLELRAGHVLGITGLPGSGLHDVAYLAHGSLRPDSGTRMVRDHARSALVPPHRETQGGFAAMSLRENSTISSLRRWVRALGILDTKREKTDSQDMIASLEVVPGRADAEFGVLSGGNKQKVIFARALFTQADIYVLCEPTRGVDIAARADIYRLVHQLRSEGAAVLVVTSDAEDLFALCDHVSVITDGAISEPRRLNGQSADLMEEIL</sequence>
<keyword evidence="7" id="KW-1185">Reference proteome</keyword>
<evidence type="ECO:0000313" key="6">
    <source>
        <dbReference type="EMBL" id="PYE12467.1"/>
    </source>
</evidence>
<dbReference type="SMART" id="SM00382">
    <property type="entry name" value="AAA"/>
    <property type="match status" value="2"/>
</dbReference>
<evidence type="ECO:0000256" key="3">
    <source>
        <dbReference type="ARBA" id="ARBA00022741"/>
    </source>
</evidence>
<keyword evidence="3" id="KW-0547">Nucleotide-binding</keyword>
<dbReference type="EMBL" id="QJSP01000022">
    <property type="protein sequence ID" value="PYE12467.1"/>
    <property type="molecule type" value="Genomic_DNA"/>
</dbReference>
<keyword evidence="4 6" id="KW-0067">ATP-binding</keyword>
<reference evidence="6 7" key="1">
    <citation type="submission" date="2018-06" db="EMBL/GenBank/DDBJ databases">
        <title>Genomic Encyclopedia of Type Strains, Phase IV (KMG-IV): sequencing the most valuable type-strain genomes for metagenomic binning, comparative biology and taxonomic classification.</title>
        <authorList>
            <person name="Goeker M."/>
        </authorList>
    </citation>
    <scope>NUCLEOTIDE SEQUENCE [LARGE SCALE GENOMIC DNA]</scope>
    <source>
        <strain evidence="6 7">DSM 45521</strain>
    </source>
</reference>
<feature type="domain" description="ABC transporter" evidence="5">
    <location>
        <begin position="255"/>
        <end position="494"/>
    </location>
</feature>
<dbReference type="AlphaFoldDB" id="A0A318RBJ6"/>
<dbReference type="InterPro" id="IPR027417">
    <property type="entry name" value="P-loop_NTPase"/>
</dbReference>
<dbReference type="InterPro" id="IPR003593">
    <property type="entry name" value="AAA+_ATPase"/>
</dbReference>
<dbReference type="GO" id="GO:0016887">
    <property type="term" value="F:ATP hydrolysis activity"/>
    <property type="evidence" value="ECO:0007669"/>
    <property type="project" value="InterPro"/>
</dbReference>
<evidence type="ECO:0000313" key="7">
    <source>
        <dbReference type="Proteomes" id="UP000247591"/>
    </source>
</evidence>
<evidence type="ECO:0000256" key="1">
    <source>
        <dbReference type="ARBA" id="ARBA00022448"/>
    </source>
</evidence>
<keyword evidence="1" id="KW-0813">Transport</keyword>
<dbReference type="GO" id="GO:0005524">
    <property type="term" value="F:ATP binding"/>
    <property type="evidence" value="ECO:0007669"/>
    <property type="project" value="UniProtKB-KW"/>
</dbReference>
<dbReference type="InterPro" id="IPR003439">
    <property type="entry name" value="ABC_transporter-like_ATP-bd"/>
</dbReference>
<dbReference type="PROSITE" id="PS50893">
    <property type="entry name" value="ABC_TRANSPORTER_2"/>
    <property type="match status" value="2"/>
</dbReference>
<feature type="domain" description="ABC transporter" evidence="5">
    <location>
        <begin position="18"/>
        <end position="251"/>
    </location>
</feature>
<evidence type="ECO:0000256" key="2">
    <source>
        <dbReference type="ARBA" id="ARBA00022737"/>
    </source>
</evidence>
<organism evidence="6 7">
    <name type="scientific">Williamsia limnetica</name>
    <dbReference type="NCBI Taxonomy" id="882452"/>
    <lineage>
        <taxon>Bacteria</taxon>
        <taxon>Bacillati</taxon>
        <taxon>Actinomycetota</taxon>
        <taxon>Actinomycetes</taxon>
        <taxon>Mycobacteriales</taxon>
        <taxon>Nocardiaceae</taxon>
        <taxon>Williamsia</taxon>
    </lineage>
</organism>
<proteinExistence type="predicted"/>
<accession>A0A318RBJ6</accession>
<dbReference type="InterPro" id="IPR017871">
    <property type="entry name" value="ABC_transporter-like_CS"/>
</dbReference>
<comment type="caution">
    <text evidence="6">The sequence shown here is derived from an EMBL/GenBank/DDBJ whole genome shotgun (WGS) entry which is preliminary data.</text>
</comment>
<name>A0A318RBJ6_WILLI</name>
<gene>
    <name evidence="6" type="ORF">DFR67_12251</name>
</gene>
<keyword evidence="2" id="KW-0677">Repeat</keyword>
<dbReference type="PROSITE" id="PS00211">
    <property type="entry name" value="ABC_TRANSPORTER_1"/>
    <property type="match status" value="2"/>
</dbReference>
<dbReference type="SUPFAM" id="SSF52540">
    <property type="entry name" value="P-loop containing nucleoside triphosphate hydrolases"/>
    <property type="match status" value="2"/>
</dbReference>
<dbReference type="PANTHER" id="PTHR43790:SF9">
    <property type="entry name" value="GALACTOFURANOSE TRANSPORTER ATP-BINDING PROTEIN YTFR"/>
    <property type="match status" value="1"/>
</dbReference>
<evidence type="ECO:0000256" key="4">
    <source>
        <dbReference type="ARBA" id="ARBA00022840"/>
    </source>
</evidence>
<dbReference type="InterPro" id="IPR050107">
    <property type="entry name" value="ABC_carbohydrate_import_ATPase"/>
</dbReference>
<evidence type="ECO:0000259" key="5">
    <source>
        <dbReference type="PROSITE" id="PS50893"/>
    </source>
</evidence>
<dbReference type="Proteomes" id="UP000247591">
    <property type="component" value="Unassembled WGS sequence"/>
</dbReference>
<dbReference type="Pfam" id="PF00005">
    <property type="entry name" value="ABC_tran"/>
    <property type="match status" value="2"/>
</dbReference>
<protein>
    <submittedName>
        <fullName evidence="6">Ribose transport system ATP-binding protein</fullName>
    </submittedName>
</protein>
<dbReference type="PANTHER" id="PTHR43790">
    <property type="entry name" value="CARBOHYDRATE TRANSPORT ATP-BINDING PROTEIN MG119-RELATED"/>
    <property type="match status" value="1"/>
</dbReference>
<dbReference type="Gene3D" id="3.40.50.300">
    <property type="entry name" value="P-loop containing nucleotide triphosphate hydrolases"/>
    <property type="match status" value="2"/>
</dbReference>
<dbReference type="CDD" id="cd03216">
    <property type="entry name" value="ABC_Carb_Monos_I"/>
    <property type="match status" value="1"/>
</dbReference>